<sequence length="1635" mass="177193">MTGTHQGPAQADSSTLYSGAQSFLSFLEKGVDPRTGTYSIRVALPKLAMNALAGPDLALSLGFDALHNADVGLGRGWSWGMSRLSPGAKRLSLSDGETQLAIVYDDRVEFPDQKLPTFIAEKSGDTVTIIYRSGRRELLTKFDINDPLTPYVPVEIISPQGRSLHLTWVHFEGQPMLTSIADHEQRELLRASRTAQAATITLTGTDGNAIAFRLVLSGDLVSSIELPVPGQVAWHLRYSRYTPADLAMLTEVRSPTGSIETLGYEERGHAFPRRAGDPVDKEPERLPYVARYALDPGQGQPLRVTTYTYSTHNFLGFEAGVDWEDATDALYKVTNDYRYWSTEAQLNAAGTAQVTIYREYDRFHGTRIERHTEADCEQTQLTEYHEEPGKAWHDQPVTIGQIRTHTTRYRCGGVSRDDVTTYGYDAWGNTTEEIGPDGTAERTTYYLPAGEDGCPPDPVWDTPHTVKTTAMVPAAAVPGSRVAATVTTRHRYALLASMAPGAPGYLECVQQTLETPAGVHQTNTFDFENNPLSLLLHGRLKQQVETMGGRSITTGFTYALADGALVTEESTHTDFDDTVSVTSRHASVISGLETRRENADEIVTYEYDALGRVREETTSPKTGGSAYSVTLRHAFTLIGLAGGEASQITTTASGVVTTTAFEGTGLLVRETRMAPDVAQGLPHDVHRIDYDAFGRVAQDVTLDWHDGQTLTVAKQFLYDGWGQQASVVRADGVTEHTEYDPLTQIETSWTSASAGAVRSASTVRQMNHFDAADWAERRSVAGTLISRLAYTYDGLGRLDTKTDPRLRRTQYEYDFADRVVRTTLPTEDVIESDYVPHADSDEIAALRLNGIDIGRREFDGLMRVSGQTIGGRTSTWAFDADRTLPREVRGPGGEIVAYDVNPSLPSSLTRCTSGAVSIDYDYDQKTGLLMHANVQTTGQPASDYRCERDASGNLSGETWLDGDTQRTTAHVWSLQGLPVSYTDVTGLEHHYRFETDTGRLLDVQCGNVTVALTYDALSRVREQRVTQAGQAMLTTTFSYDEAGREILREYVAPGRPVFSIEQQYDGLDLLTLRVRKLGGDAVLTENFDYDERNRPALYASMGDQAPHDPHDPSRRIYLQQWDYDPLDNITRVTTWHQGPATDPGIADYRYENADDPTQLTSLVYEGYGASNGTQTFAYDAAGRMTDAESGYRIAYNSLDQMLSVSHSGAELAAYRYNGLDEQCMVTLTGQPSRARIFRENVLVTEVRGTLSRVYLNGGAGTIDQAGALQVYALDAKGSVMQTYDAQTTHAVVYSPSGFREASAALDGVPGYDGETSDPATQWLWLGNARMYSPVLARFMVPDTFSPFDGGGINAYARIDPVNATDPTGHLPKWLSITIPALLAAASITTAVSVAGGIKGVGIVLNVSAQAALGKAGLAAAGSAATLAAVKGITVTAAVLSSAKIVGSAIGSLTMIASSATRAADHTALATILGAAGGTLSVSAFLFGGPATLRTYRSVVNARRKASVTEFDRRIGVLRQERVAREAAQGGRPPGVERPALQPPGQGNTNPVNWLELAPAQSPTPSRASSVYGTPRGSFSDIGSPPQGMSPNLNGTPRALRVMALRGAGPARQSVPGGSQFIRRQGQNRERSESLA</sequence>
<reference evidence="5" key="1">
    <citation type="submission" date="2015-12" db="EMBL/GenBank/DDBJ databases">
        <title>Complete genome sequence of Pandoraea norimbergensis DSM 11628.</title>
        <authorList>
            <person name="Ee R."/>
            <person name="Lim Y.-L."/>
            <person name="Yong D."/>
            <person name="Yin W.-F."/>
            <person name="Chan K.-G."/>
        </authorList>
    </citation>
    <scope>NUCLEOTIDE SEQUENCE [LARGE SCALE GENOMIC DNA]</scope>
    <source>
        <strain evidence="5">DSM 11628</strain>
    </source>
</reference>
<organism evidence="4 5">
    <name type="scientific">Pandoraea norimbergensis</name>
    <dbReference type="NCBI Taxonomy" id="93219"/>
    <lineage>
        <taxon>Bacteria</taxon>
        <taxon>Pseudomonadati</taxon>
        <taxon>Pseudomonadota</taxon>
        <taxon>Betaproteobacteria</taxon>
        <taxon>Burkholderiales</taxon>
        <taxon>Burkholderiaceae</taxon>
        <taxon>Pandoraea</taxon>
    </lineage>
</organism>
<accession>A0ABM5WPE9</accession>
<evidence type="ECO:0000313" key="4">
    <source>
        <dbReference type="EMBL" id="ALS62496.1"/>
    </source>
</evidence>
<feature type="compositionally biased region" description="Basic and acidic residues" evidence="2">
    <location>
        <begin position="1626"/>
        <end position="1635"/>
    </location>
</feature>
<dbReference type="InterPro" id="IPR050708">
    <property type="entry name" value="T6SS_VgrG/RHS"/>
</dbReference>
<name>A0ABM5WPE9_9BURK</name>
<evidence type="ECO:0000256" key="2">
    <source>
        <dbReference type="SAM" id="MobiDB-lite"/>
    </source>
</evidence>
<evidence type="ECO:0000313" key="5">
    <source>
        <dbReference type="Proteomes" id="UP000060277"/>
    </source>
</evidence>
<feature type="domain" description="Teneurin-like YD-shell" evidence="3">
    <location>
        <begin position="989"/>
        <end position="1343"/>
    </location>
</feature>
<feature type="compositionally biased region" description="Polar residues" evidence="2">
    <location>
        <begin position="1560"/>
        <end position="1571"/>
    </location>
</feature>
<keyword evidence="5" id="KW-1185">Reference proteome</keyword>
<protein>
    <recommendedName>
        <fullName evidence="3">Teneurin-like YD-shell domain-containing protein</fullName>
    </recommendedName>
</protein>
<dbReference type="InterPro" id="IPR056823">
    <property type="entry name" value="TEN-like_YD-shell"/>
</dbReference>
<dbReference type="NCBIfam" id="TIGR01643">
    <property type="entry name" value="YD_repeat_2x"/>
    <property type="match status" value="1"/>
</dbReference>
<dbReference type="PANTHER" id="PTHR32305:SF15">
    <property type="entry name" value="PROTEIN RHSA-RELATED"/>
    <property type="match status" value="1"/>
</dbReference>
<dbReference type="InterPro" id="IPR006530">
    <property type="entry name" value="YD"/>
</dbReference>
<dbReference type="RefSeq" id="WP_058379355.1">
    <property type="nucleotide sequence ID" value="NZ_CP013480.3"/>
</dbReference>
<feature type="region of interest" description="Disordered" evidence="2">
    <location>
        <begin position="1524"/>
        <end position="1635"/>
    </location>
</feature>
<gene>
    <name evidence="4" type="ORF">AT302_24580</name>
</gene>
<dbReference type="Pfam" id="PF25023">
    <property type="entry name" value="TEN_YD-shell"/>
    <property type="match status" value="1"/>
</dbReference>
<keyword evidence="1" id="KW-0677">Repeat</keyword>
<dbReference type="Proteomes" id="UP000060277">
    <property type="component" value="Chromosome"/>
</dbReference>
<dbReference type="InterPro" id="IPR022385">
    <property type="entry name" value="Rhs_assc_core"/>
</dbReference>
<dbReference type="Gene3D" id="2.180.10.10">
    <property type="entry name" value="RHS repeat-associated core"/>
    <property type="match status" value="2"/>
</dbReference>
<evidence type="ECO:0000259" key="3">
    <source>
        <dbReference type="Pfam" id="PF25023"/>
    </source>
</evidence>
<dbReference type="EMBL" id="CP013480">
    <property type="protein sequence ID" value="ALS62496.1"/>
    <property type="molecule type" value="Genomic_DNA"/>
</dbReference>
<evidence type="ECO:0000256" key="1">
    <source>
        <dbReference type="ARBA" id="ARBA00022737"/>
    </source>
</evidence>
<dbReference type="PANTHER" id="PTHR32305">
    <property type="match status" value="1"/>
</dbReference>
<proteinExistence type="predicted"/>
<dbReference type="NCBIfam" id="TIGR03696">
    <property type="entry name" value="Rhs_assc_core"/>
    <property type="match status" value="1"/>
</dbReference>